<reference evidence="11" key="1">
    <citation type="submission" date="2020-04" db="EMBL/GenBank/DDBJ databases">
        <authorList>
            <person name="Hulatt C.J."/>
            <person name="Posewitz M.C."/>
        </authorList>
    </citation>
    <scope>NUCLEOTIDE SEQUENCE</scope>
    <source>
        <strain evidence="11">NIVA-4/92</strain>
    </source>
</reference>
<dbReference type="InterPro" id="IPR002586">
    <property type="entry name" value="CobQ/CobB/MinD/ParA_Nub-bd_dom"/>
</dbReference>
<protein>
    <recommendedName>
        <fullName evidence="3">Putative septum site-determining protein MinD</fullName>
    </recommendedName>
</protein>
<keyword evidence="4" id="KW-0132">Cell division</keyword>
<evidence type="ECO:0000256" key="8">
    <source>
        <dbReference type="ARBA" id="ARBA00023306"/>
    </source>
</evidence>
<organism evidence="11">
    <name type="scientific">Pavlova sp. NIVA-4/92</name>
    <dbReference type="NCBI Taxonomy" id="2686093"/>
    <lineage>
        <taxon>Eukaryota</taxon>
        <taxon>Haptista</taxon>
        <taxon>Haptophyta</taxon>
        <taxon>Pavlovophyceae</taxon>
        <taxon>Pavlovales</taxon>
        <taxon>Pavlovaceae</taxon>
        <taxon>Pavlova</taxon>
    </lineage>
</organism>
<keyword evidence="5 9" id="KW-0547">Nucleotide-binding</keyword>
<dbReference type="Pfam" id="PF01656">
    <property type="entry name" value="CbiA"/>
    <property type="match status" value="1"/>
</dbReference>
<evidence type="ECO:0000256" key="5">
    <source>
        <dbReference type="ARBA" id="ARBA00022741"/>
    </source>
</evidence>
<comment type="function">
    <text evidence="1">ATPase required for the correct placement of the division site.</text>
</comment>
<dbReference type="InterPro" id="IPR050625">
    <property type="entry name" value="ParA/MinD_ATPase"/>
</dbReference>
<dbReference type="InterPro" id="IPR025501">
    <property type="entry name" value="MinD_FleN"/>
</dbReference>
<keyword evidence="11" id="KW-0934">Plastid</keyword>
<dbReference type="GO" id="GO:0005524">
    <property type="term" value="F:ATP binding"/>
    <property type="evidence" value="ECO:0007669"/>
    <property type="project" value="UniProtKB-KW"/>
</dbReference>
<dbReference type="EMBL" id="MT364382">
    <property type="protein sequence ID" value="QKE31166.1"/>
    <property type="molecule type" value="Genomic_DNA"/>
</dbReference>
<keyword evidence="8" id="KW-0131">Cell cycle</keyword>
<dbReference type="PANTHER" id="PTHR43384:SF6">
    <property type="entry name" value="SEPTUM SITE-DETERMINING PROTEIN MIND HOMOLOG, CHLOROPLASTIC"/>
    <property type="match status" value="1"/>
</dbReference>
<evidence type="ECO:0000256" key="3">
    <source>
        <dbReference type="ARBA" id="ARBA00015415"/>
    </source>
</evidence>
<dbReference type="GO" id="GO:0051301">
    <property type="term" value="P:cell division"/>
    <property type="evidence" value="ECO:0007669"/>
    <property type="project" value="UniProtKB-KW"/>
</dbReference>
<dbReference type="NCBIfam" id="TIGR01968">
    <property type="entry name" value="minD_bact"/>
    <property type="match status" value="1"/>
</dbReference>
<evidence type="ECO:0000313" key="11">
    <source>
        <dbReference type="EMBL" id="QKE31166.1"/>
    </source>
</evidence>
<dbReference type="SUPFAM" id="SSF52540">
    <property type="entry name" value="P-loop containing nucleoside triphosphate hydrolases"/>
    <property type="match status" value="1"/>
</dbReference>
<dbReference type="InterPro" id="IPR027417">
    <property type="entry name" value="P-loop_NTPase"/>
</dbReference>
<dbReference type="GO" id="GO:0051782">
    <property type="term" value="P:negative regulation of cell division"/>
    <property type="evidence" value="ECO:0007669"/>
    <property type="project" value="TreeGrafter"/>
</dbReference>
<keyword evidence="6 9" id="KW-0067">ATP-binding</keyword>
<dbReference type="PANTHER" id="PTHR43384">
    <property type="entry name" value="SEPTUM SITE-DETERMINING PROTEIN MIND HOMOLOG, CHLOROPLASTIC-RELATED"/>
    <property type="match status" value="1"/>
</dbReference>
<evidence type="ECO:0000256" key="6">
    <source>
        <dbReference type="ARBA" id="ARBA00022840"/>
    </source>
</evidence>
<dbReference type="InterPro" id="IPR010223">
    <property type="entry name" value="MinD"/>
</dbReference>
<dbReference type="PIRSF" id="PIRSF003092">
    <property type="entry name" value="MinD"/>
    <property type="match status" value="1"/>
</dbReference>
<dbReference type="Gene3D" id="3.40.50.300">
    <property type="entry name" value="P-loop containing nucleotide triphosphate hydrolases"/>
    <property type="match status" value="1"/>
</dbReference>
<dbReference type="AlphaFoldDB" id="A0A7D3Q575"/>
<proteinExistence type="inferred from homology"/>
<gene>
    <name evidence="11" type="primary">minD</name>
</gene>
<dbReference type="GO" id="GO:0005829">
    <property type="term" value="C:cytosol"/>
    <property type="evidence" value="ECO:0007669"/>
    <property type="project" value="TreeGrafter"/>
</dbReference>
<feature type="domain" description="CobQ/CobB/MinD/ParA nucleotide binding" evidence="10">
    <location>
        <begin position="5"/>
        <end position="219"/>
    </location>
</feature>
<dbReference type="GO" id="GO:0016887">
    <property type="term" value="F:ATP hydrolysis activity"/>
    <property type="evidence" value="ECO:0007669"/>
    <property type="project" value="InterPro"/>
</dbReference>
<dbReference type="GO" id="GO:0009898">
    <property type="term" value="C:cytoplasmic side of plasma membrane"/>
    <property type="evidence" value="ECO:0007669"/>
    <property type="project" value="TreeGrafter"/>
</dbReference>
<evidence type="ECO:0000256" key="9">
    <source>
        <dbReference type="PIRSR" id="PIRSR003092-1"/>
    </source>
</evidence>
<comment type="similarity">
    <text evidence="2">Belongs to the ParA family. MinD subfamily.</text>
</comment>
<dbReference type="GeneID" id="55752521"/>
<evidence type="ECO:0000256" key="2">
    <source>
        <dbReference type="ARBA" id="ARBA00010257"/>
    </source>
</evidence>
<evidence type="ECO:0000256" key="4">
    <source>
        <dbReference type="ARBA" id="ARBA00022618"/>
    </source>
</evidence>
<accession>A0A7D3Q575</accession>
<evidence type="ECO:0000256" key="7">
    <source>
        <dbReference type="ARBA" id="ARBA00023210"/>
    </source>
</evidence>
<evidence type="ECO:0000256" key="1">
    <source>
        <dbReference type="ARBA" id="ARBA00002662"/>
    </source>
</evidence>
<keyword evidence="7" id="KW-0717">Septation</keyword>
<geneLocation type="plastid" evidence="11"/>
<feature type="binding site" evidence="9">
    <location>
        <begin position="11"/>
        <end position="18"/>
    </location>
    <ligand>
        <name>ATP</name>
        <dbReference type="ChEBI" id="CHEBI:30616"/>
    </ligand>
</feature>
<evidence type="ECO:0000259" key="10">
    <source>
        <dbReference type="Pfam" id="PF01656"/>
    </source>
</evidence>
<dbReference type="CDD" id="cd02036">
    <property type="entry name" value="MinD"/>
    <property type="match status" value="1"/>
</dbReference>
<sequence length="264" mass="29418">MSRTIVVTSGKGGVGKTTVTANLGVCLSELGSKVLLIDADTGLRNLDLMLGLENRIVFNCFDFLDGKCTIEQTLVRDKQTEGDLLLLSLTKNREERSLSEDEMIGIISKLREKFDFILIDSPAGIDEGFRISIAAAEEALVVITPELASIRDADKVIGLLLSKQIEKVNLVINRVRPEMVQRNNMISVDDIVDILSTNIIGVIPEDKNIIISTNRGEPIVKDKNKSLISQSLKDTARRITGQKIPFLDLESHWIKRLFFKRQRS</sequence>
<name>A0A7D3Q575_9EUKA</name>
<dbReference type="RefSeq" id="YP_009863835.1">
    <property type="nucleotide sequence ID" value="NC_049013.1"/>
</dbReference>